<evidence type="ECO:0000259" key="1">
    <source>
        <dbReference type="Pfam" id="PF14111"/>
    </source>
</evidence>
<dbReference type="Proteomes" id="UP000828251">
    <property type="component" value="Unassembled WGS sequence"/>
</dbReference>
<dbReference type="PANTHER" id="PTHR31286:SF167">
    <property type="entry name" value="OS09G0268800 PROTEIN"/>
    <property type="match status" value="1"/>
</dbReference>
<protein>
    <recommendedName>
        <fullName evidence="5">DUF4283 domain-containing protein</fullName>
    </recommendedName>
</protein>
<evidence type="ECO:0000259" key="2">
    <source>
        <dbReference type="Pfam" id="PF14392"/>
    </source>
</evidence>
<organism evidence="3 4">
    <name type="scientific">Gossypium stocksii</name>
    <dbReference type="NCBI Taxonomy" id="47602"/>
    <lineage>
        <taxon>Eukaryota</taxon>
        <taxon>Viridiplantae</taxon>
        <taxon>Streptophyta</taxon>
        <taxon>Embryophyta</taxon>
        <taxon>Tracheophyta</taxon>
        <taxon>Spermatophyta</taxon>
        <taxon>Magnoliopsida</taxon>
        <taxon>eudicotyledons</taxon>
        <taxon>Gunneridae</taxon>
        <taxon>Pentapetalae</taxon>
        <taxon>rosids</taxon>
        <taxon>malvids</taxon>
        <taxon>Malvales</taxon>
        <taxon>Malvaceae</taxon>
        <taxon>Malvoideae</taxon>
        <taxon>Gossypium</taxon>
    </lineage>
</organism>
<dbReference type="PANTHER" id="PTHR31286">
    <property type="entry name" value="GLYCINE-RICH CELL WALL STRUCTURAL PROTEIN 1.8-LIKE"/>
    <property type="match status" value="1"/>
</dbReference>
<feature type="domain" description="Zinc knuckle CX2CX4HX4C" evidence="2">
    <location>
        <begin position="171"/>
        <end position="216"/>
    </location>
</feature>
<comment type="caution">
    <text evidence="3">The sequence shown here is derived from an EMBL/GenBank/DDBJ whole genome shotgun (WGS) entry which is preliminary data.</text>
</comment>
<keyword evidence="4" id="KW-1185">Reference proteome</keyword>
<sequence>MEESGGKERKDSEEISLLVEELIQLSVRRSMVVSNVKLSLICSVWTKKSVNLEIFRAQLKSIWKTKKNFEIQLVGQNLFLIAFDLKKDLEAVMEGCPWLFHKNLILFEGLSRLTERDQIRLVSLPFWIKIGSCPPEFDKNGLLHAIGGTFGGIIRSEISGDICRLRINLNVQKPLRRGIFVSSDNIVKVWISFKYEKFSIFYFGYGRMGHGLNDCLVISPTEKNKIRDDPPYTIALKAESNLVERESIKFNAYVKKLVSQCSYMGVADQELISSRKNEEFIFK</sequence>
<name>A0A9D3W1P1_9ROSI</name>
<evidence type="ECO:0008006" key="5">
    <source>
        <dbReference type="Google" id="ProtNLM"/>
    </source>
</evidence>
<gene>
    <name evidence="3" type="ORF">J1N35_010083</name>
</gene>
<dbReference type="OrthoDB" id="990365at2759"/>
<accession>A0A9D3W1P1</accession>
<dbReference type="Pfam" id="PF14392">
    <property type="entry name" value="zf-CCHC_4"/>
    <property type="match status" value="1"/>
</dbReference>
<proteinExistence type="predicted"/>
<dbReference type="InterPro" id="IPR025558">
    <property type="entry name" value="DUF4283"/>
</dbReference>
<reference evidence="3 4" key="1">
    <citation type="journal article" date="2021" name="Plant Biotechnol. J.">
        <title>Multi-omics assisted identification of the key and species-specific regulatory components of drought-tolerant mechanisms in Gossypium stocksii.</title>
        <authorList>
            <person name="Yu D."/>
            <person name="Ke L."/>
            <person name="Zhang D."/>
            <person name="Wu Y."/>
            <person name="Sun Y."/>
            <person name="Mei J."/>
            <person name="Sun J."/>
            <person name="Sun Y."/>
        </authorList>
    </citation>
    <scope>NUCLEOTIDE SEQUENCE [LARGE SCALE GENOMIC DNA]</scope>
    <source>
        <strain evidence="4">cv. E1</strain>
        <tissue evidence="3">Leaf</tissue>
    </source>
</reference>
<evidence type="ECO:0000313" key="4">
    <source>
        <dbReference type="Proteomes" id="UP000828251"/>
    </source>
</evidence>
<evidence type="ECO:0000313" key="3">
    <source>
        <dbReference type="EMBL" id="KAH1106315.1"/>
    </source>
</evidence>
<dbReference type="EMBL" id="JAIQCV010000004">
    <property type="protein sequence ID" value="KAH1106315.1"/>
    <property type="molecule type" value="Genomic_DNA"/>
</dbReference>
<dbReference type="InterPro" id="IPR025836">
    <property type="entry name" value="Zn_knuckle_CX2CX4HX4C"/>
</dbReference>
<dbReference type="Pfam" id="PF14111">
    <property type="entry name" value="DUF4283"/>
    <property type="match status" value="1"/>
</dbReference>
<dbReference type="InterPro" id="IPR040256">
    <property type="entry name" value="At4g02000-like"/>
</dbReference>
<dbReference type="AlphaFoldDB" id="A0A9D3W1P1"/>
<feature type="domain" description="DUF4283" evidence="1">
    <location>
        <begin position="35"/>
        <end position="108"/>
    </location>
</feature>